<feature type="transmembrane region" description="Helical" evidence="1">
    <location>
        <begin position="334"/>
        <end position="354"/>
    </location>
</feature>
<dbReference type="InterPro" id="IPR001206">
    <property type="entry name" value="Diacylglycerol_kinase_cat_dom"/>
</dbReference>
<dbReference type="AlphaFoldDB" id="A0A9Y2MVL0"/>
<gene>
    <name evidence="3" type="ORF">QRX50_36255</name>
</gene>
<dbReference type="KEGG" id="acab:QRX50_36255"/>
<dbReference type="Gene3D" id="3.40.50.10330">
    <property type="entry name" value="Probable inorganic polyphosphate/atp-NAD kinase, domain 1"/>
    <property type="match status" value="1"/>
</dbReference>
<feature type="transmembrane region" description="Helical" evidence="1">
    <location>
        <begin position="89"/>
        <end position="109"/>
    </location>
</feature>
<dbReference type="InterPro" id="IPR017438">
    <property type="entry name" value="ATP-NAD_kinase_N"/>
</dbReference>
<name>A0A9Y2MVL0_9PSEU</name>
<dbReference type="SUPFAM" id="SSF111331">
    <property type="entry name" value="NAD kinase/diacylglycerol kinase-like"/>
    <property type="match status" value="1"/>
</dbReference>
<dbReference type="Gene3D" id="2.60.200.40">
    <property type="match status" value="1"/>
</dbReference>
<feature type="transmembrane region" description="Helical" evidence="1">
    <location>
        <begin position="39"/>
        <end position="58"/>
    </location>
</feature>
<accession>A0A9Y2MVL0</accession>
<feature type="domain" description="DAGKc" evidence="2">
    <location>
        <begin position="124"/>
        <end position="253"/>
    </location>
</feature>
<keyword evidence="1" id="KW-0812">Transmembrane</keyword>
<keyword evidence="3" id="KW-0808">Transferase</keyword>
<dbReference type="RefSeq" id="WP_285967589.1">
    <property type="nucleotide sequence ID" value="NZ_CP127294.1"/>
</dbReference>
<dbReference type="InterPro" id="IPR016064">
    <property type="entry name" value="NAD/diacylglycerol_kinase_sf"/>
</dbReference>
<dbReference type="GO" id="GO:0016301">
    <property type="term" value="F:kinase activity"/>
    <property type="evidence" value="ECO:0007669"/>
    <property type="project" value="UniProtKB-KW"/>
</dbReference>
<evidence type="ECO:0000313" key="3">
    <source>
        <dbReference type="EMBL" id="WIX76842.1"/>
    </source>
</evidence>
<keyword evidence="3" id="KW-0418">Kinase</keyword>
<dbReference type="EMBL" id="CP127294">
    <property type="protein sequence ID" value="WIX76842.1"/>
    <property type="molecule type" value="Genomic_DNA"/>
</dbReference>
<dbReference type="Pfam" id="PF00781">
    <property type="entry name" value="DAGK_cat"/>
    <property type="match status" value="1"/>
</dbReference>
<proteinExistence type="predicted"/>
<dbReference type="PROSITE" id="PS50146">
    <property type="entry name" value="DAGK"/>
    <property type="match status" value="1"/>
</dbReference>
<feature type="transmembrane region" description="Helical" evidence="1">
    <location>
        <begin position="12"/>
        <end position="33"/>
    </location>
</feature>
<keyword evidence="1" id="KW-0472">Membrane</keyword>
<protein>
    <submittedName>
        <fullName evidence="3">Diacylglycerol kinase family protein</fullName>
    </submittedName>
</protein>
<evidence type="ECO:0000259" key="2">
    <source>
        <dbReference type="PROSITE" id="PS50146"/>
    </source>
</evidence>
<sequence length="434" mass="44929">MDVRPTWAQVWLARSAFGAAFAAVAVLVGFAGLRSLSMLIVGVVGVCVFVAAVYWFLAKRGVVRWAAAVVAVAAPIAVLVLYIGAQLLWVALLSLALAALAAIAGRAALSVNAGGHGMPTYPALPVKHPFLLMNPRSGGGKVTKFGLKEKATAMGAEVALLDGPDIVDVAALARDAVARGADLLGVAGGDGTQALVAGIAAEHDLPFLVISAGTRNHFALDLGLDRDDPAKCLAGLTDGLELRVDLGVISGRTFVNNASFGAYAEIVQSPAYRNDKAGTTLKMLPDLIAGHRGPRLVVHAAGDTVDGPQAMLVSSGPYETGDVAGLGRRARLDYGVLGIIVVSVATAGQAVGLLRRNHRRGLALLTADEVVVEADEAEIAVGVDGEALMLPTPVRCTTRPKALRVRVPRNRPGVPPPTPAIDWVRLRRLAVGRG</sequence>
<feature type="transmembrane region" description="Helical" evidence="1">
    <location>
        <begin position="65"/>
        <end position="83"/>
    </location>
</feature>
<reference evidence="3 4" key="1">
    <citation type="submission" date="2023-06" db="EMBL/GenBank/DDBJ databases">
        <authorList>
            <person name="Oyuntsetseg B."/>
            <person name="Kim S.B."/>
        </authorList>
    </citation>
    <scope>NUCLEOTIDE SEQUENCE [LARGE SCALE GENOMIC DNA]</scope>
    <source>
        <strain evidence="3 4">2-15</strain>
    </source>
</reference>
<keyword evidence="1" id="KW-1133">Transmembrane helix</keyword>
<evidence type="ECO:0000313" key="4">
    <source>
        <dbReference type="Proteomes" id="UP001236014"/>
    </source>
</evidence>
<dbReference type="Proteomes" id="UP001236014">
    <property type="component" value="Chromosome"/>
</dbReference>
<organism evidence="3 4">
    <name type="scientific">Amycolatopsis carbonis</name>
    <dbReference type="NCBI Taxonomy" id="715471"/>
    <lineage>
        <taxon>Bacteria</taxon>
        <taxon>Bacillati</taxon>
        <taxon>Actinomycetota</taxon>
        <taxon>Actinomycetes</taxon>
        <taxon>Pseudonocardiales</taxon>
        <taxon>Pseudonocardiaceae</taxon>
        <taxon>Amycolatopsis</taxon>
    </lineage>
</organism>
<evidence type="ECO:0000256" key="1">
    <source>
        <dbReference type="SAM" id="Phobius"/>
    </source>
</evidence>
<keyword evidence="4" id="KW-1185">Reference proteome</keyword>